<evidence type="ECO:0000256" key="1">
    <source>
        <dbReference type="SAM" id="MobiDB-lite"/>
    </source>
</evidence>
<protein>
    <recommendedName>
        <fullName evidence="2">Transcription regulator Rua1 C-terminal domain-containing protein</fullName>
    </recommendedName>
</protein>
<feature type="region of interest" description="Disordered" evidence="1">
    <location>
        <begin position="285"/>
        <end position="336"/>
    </location>
</feature>
<reference evidence="3 4" key="1">
    <citation type="submission" date="2016-03" db="EMBL/GenBank/DDBJ databases">
        <title>Choanephora cucurbitarum.</title>
        <authorList>
            <person name="Min B."/>
            <person name="Park H."/>
            <person name="Park J.-H."/>
            <person name="Shin H.-D."/>
            <person name="Choi I.-G."/>
        </authorList>
    </citation>
    <scope>NUCLEOTIDE SEQUENCE [LARGE SCALE GENOMIC DNA]</scope>
    <source>
        <strain evidence="3 4">KUS-F28377</strain>
    </source>
</reference>
<dbReference type="PANTHER" id="PTHR28125">
    <property type="entry name" value="MEIOTIC EXPRESSION UP-REGULATED PROTEIN 26"/>
    <property type="match status" value="1"/>
</dbReference>
<evidence type="ECO:0000259" key="2">
    <source>
        <dbReference type="Pfam" id="PF14616"/>
    </source>
</evidence>
<accession>A0A1C7NF73</accession>
<evidence type="ECO:0000313" key="3">
    <source>
        <dbReference type="EMBL" id="OBZ87745.1"/>
    </source>
</evidence>
<dbReference type="Pfam" id="PF14616">
    <property type="entry name" value="Rua1_C"/>
    <property type="match status" value="1"/>
</dbReference>
<feature type="compositionally biased region" description="Pro residues" evidence="1">
    <location>
        <begin position="295"/>
        <end position="304"/>
    </location>
</feature>
<feature type="region of interest" description="Disordered" evidence="1">
    <location>
        <begin position="72"/>
        <end position="91"/>
    </location>
</feature>
<feature type="region of interest" description="Disordered" evidence="1">
    <location>
        <begin position="126"/>
        <end position="155"/>
    </location>
</feature>
<feature type="region of interest" description="Disordered" evidence="1">
    <location>
        <begin position="489"/>
        <end position="514"/>
    </location>
</feature>
<dbReference type="Proteomes" id="UP000093000">
    <property type="component" value="Unassembled WGS sequence"/>
</dbReference>
<dbReference type="PANTHER" id="PTHR28125:SF3">
    <property type="entry name" value="TRANSCRIPTION REGULATOR RUA1 C-TERMINAL DOMAIN-CONTAINING PROTEIN"/>
    <property type="match status" value="1"/>
</dbReference>
<feature type="compositionally biased region" description="Polar residues" evidence="1">
    <location>
        <begin position="491"/>
        <end position="514"/>
    </location>
</feature>
<gene>
    <name evidence="3" type="ORF">A0J61_04206</name>
</gene>
<dbReference type="InterPro" id="IPR028012">
    <property type="entry name" value="Rua1_C"/>
</dbReference>
<feature type="compositionally biased region" description="Polar residues" evidence="1">
    <location>
        <begin position="77"/>
        <end position="91"/>
    </location>
</feature>
<dbReference type="EMBL" id="LUGH01000200">
    <property type="protein sequence ID" value="OBZ87745.1"/>
    <property type="molecule type" value="Genomic_DNA"/>
</dbReference>
<dbReference type="OrthoDB" id="5595379at2759"/>
<proteinExistence type="predicted"/>
<feature type="domain" description="Transcription regulator Rua1 C-terminal" evidence="2">
    <location>
        <begin position="381"/>
        <end position="479"/>
    </location>
</feature>
<organism evidence="3 4">
    <name type="scientific">Choanephora cucurbitarum</name>
    <dbReference type="NCBI Taxonomy" id="101091"/>
    <lineage>
        <taxon>Eukaryota</taxon>
        <taxon>Fungi</taxon>
        <taxon>Fungi incertae sedis</taxon>
        <taxon>Mucoromycota</taxon>
        <taxon>Mucoromycotina</taxon>
        <taxon>Mucoromycetes</taxon>
        <taxon>Mucorales</taxon>
        <taxon>Mucorineae</taxon>
        <taxon>Choanephoraceae</taxon>
        <taxon>Choanephoroideae</taxon>
        <taxon>Choanephora</taxon>
    </lineage>
</organism>
<dbReference type="STRING" id="101091.A0A1C7NF73"/>
<dbReference type="InParanoid" id="A0A1C7NF73"/>
<name>A0A1C7NF73_9FUNG</name>
<comment type="caution">
    <text evidence="3">The sequence shown here is derived from an EMBL/GenBank/DDBJ whole genome shotgun (WGS) entry which is preliminary data.</text>
</comment>
<sequence>MNYPITQPDIYAILSTDDPVDVEGSEHIDADALVMNMFNTPYNTQPTSQPEFRFPNTSPAIQRVMMEDHPLSPHTPPFTSSVQLNPSTTPQPYTLSDSSFQFPEPNSLLSRRHSVAVSGGLTELRRAAPPGFQPQVRTPLVRQQPPSYTPRKTQLSTVMESHTPHMGHRASMPNIFLPERPQRPKVESMSAKTTPTNTPPPVSIQFNAMPWSTEPSESANLSQQQQQSFVRKRFYSQQYDSINPIPFYNAPTLSQQSSNLCPFPMSGITSRRASVATPQDISTWNHMVDPSNRIVPPPPPPPSTLPSSSRMEPTVGQKRVREKDSDDNDDIAPRKEQKIQLEILEESSAEDYPVITDADLDAAKRDTNAIPRRQKLRFEGDEYTPKWVRYTGQLKEGYCDTCQPGKWLQLKNSAFWYHKQFFHGISSVSGKPFQQPLEQQSGENDVVEGLCHQCHQYVPICNSKRKNSVLWYRHAHKCHIYDKPKPKTLNKRASISPSSNLKFENNNDQPQKIY</sequence>
<feature type="compositionally biased region" description="Polar residues" evidence="1">
    <location>
        <begin position="144"/>
        <end position="155"/>
    </location>
</feature>
<dbReference type="AlphaFoldDB" id="A0A1C7NF73"/>
<keyword evidence="4" id="KW-1185">Reference proteome</keyword>
<evidence type="ECO:0000313" key="4">
    <source>
        <dbReference type="Proteomes" id="UP000093000"/>
    </source>
</evidence>